<gene>
    <name evidence="2" type="ORF">THRCLA_21344</name>
</gene>
<evidence type="ECO:0008006" key="4">
    <source>
        <dbReference type="Google" id="ProtNLM"/>
    </source>
</evidence>
<dbReference type="CDD" id="cd14686">
    <property type="entry name" value="bZIP"/>
    <property type="match status" value="1"/>
</dbReference>
<dbReference type="Proteomes" id="UP000243217">
    <property type="component" value="Unassembled WGS sequence"/>
</dbReference>
<name>A0A1V9ZXI1_9STRA</name>
<organism evidence="2 3">
    <name type="scientific">Thraustotheca clavata</name>
    <dbReference type="NCBI Taxonomy" id="74557"/>
    <lineage>
        <taxon>Eukaryota</taxon>
        <taxon>Sar</taxon>
        <taxon>Stramenopiles</taxon>
        <taxon>Oomycota</taxon>
        <taxon>Saprolegniomycetes</taxon>
        <taxon>Saprolegniales</taxon>
        <taxon>Achlyaceae</taxon>
        <taxon>Thraustotheca</taxon>
    </lineage>
</organism>
<dbReference type="STRING" id="74557.A0A1V9ZXI1"/>
<keyword evidence="3" id="KW-1185">Reference proteome</keyword>
<dbReference type="Gene3D" id="1.20.5.170">
    <property type="match status" value="1"/>
</dbReference>
<proteinExistence type="predicted"/>
<sequence>MPPFETTPTIAPWMYAVPATASLEEPTMDHDLFAMMDFGILDSVASKKPGKQPKTEKRKLQVREASRRCRLKQKEEVVYLRGRVTELEQLLRDRTMAPSTEIANNSLVQEVVNLRQHNKELMDALQRSQAQMALIQALLNKNMLDTMQTITQTTPIQNTVEKVCPENEKNLIYDVVDQTVASLTSFTPLDIAPLVSIQRSNGSWYGDVWLCDTKLVISIAKEWPIQFALTAEALAERIWTRSATPAFAHDNYTLIQQETIVNVDSNTQLIRRVESLIEMKILEHSSIKFRRQVTPSLLAIGFTTYNNGNDTLKYTAGQEQLAILLESHSHTLYVDSVKLVGSYDVVDVPAPEIASRIERHVLNLAQALETRLLL</sequence>
<reference evidence="2 3" key="1">
    <citation type="journal article" date="2014" name="Genome Biol. Evol.">
        <title>The secreted proteins of Achlya hypogyna and Thraustotheca clavata identify the ancestral oomycete secretome and reveal gene acquisitions by horizontal gene transfer.</title>
        <authorList>
            <person name="Misner I."/>
            <person name="Blouin N."/>
            <person name="Leonard G."/>
            <person name="Richards T.A."/>
            <person name="Lane C.E."/>
        </authorList>
    </citation>
    <scope>NUCLEOTIDE SEQUENCE [LARGE SCALE GENOMIC DNA]</scope>
    <source>
        <strain evidence="2 3">ATCC 34112</strain>
    </source>
</reference>
<feature type="coiled-coil region" evidence="1">
    <location>
        <begin position="104"/>
        <end position="131"/>
    </location>
</feature>
<evidence type="ECO:0000313" key="2">
    <source>
        <dbReference type="EMBL" id="OQS02707.1"/>
    </source>
</evidence>
<comment type="caution">
    <text evidence="2">The sequence shown here is derived from an EMBL/GenBank/DDBJ whole genome shotgun (WGS) entry which is preliminary data.</text>
</comment>
<accession>A0A1V9ZXI1</accession>
<protein>
    <recommendedName>
        <fullName evidence="4">BZIP domain-containing protein</fullName>
    </recommendedName>
</protein>
<evidence type="ECO:0000313" key="3">
    <source>
        <dbReference type="Proteomes" id="UP000243217"/>
    </source>
</evidence>
<dbReference type="AlphaFoldDB" id="A0A1V9ZXI1"/>
<keyword evidence="1" id="KW-0175">Coiled coil</keyword>
<dbReference type="EMBL" id="JNBS01001089">
    <property type="protein sequence ID" value="OQS02707.1"/>
    <property type="molecule type" value="Genomic_DNA"/>
</dbReference>
<dbReference type="OrthoDB" id="72539at2759"/>
<evidence type="ECO:0000256" key="1">
    <source>
        <dbReference type="SAM" id="Coils"/>
    </source>
</evidence>